<dbReference type="GO" id="GO:1990316">
    <property type="term" value="C:Atg1/ULK1 kinase complex"/>
    <property type="evidence" value="ECO:0007669"/>
    <property type="project" value="InterPro"/>
</dbReference>
<protein>
    <recommendedName>
        <fullName evidence="3">Autophagy-related protein 13 N-terminal domain-containing protein</fullName>
    </recommendedName>
</protein>
<keyword evidence="1" id="KW-0072">Autophagy</keyword>
<dbReference type="Gene3D" id="3.30.900.10">
    <property type="entry name" value="HORMA domain"/>
    <property type="match status" value="1"/>
</dbReference>
<proteinExistence type="predicted"/>
<dbReference type="GO" id="GO:0000423">
    <property type="term" value="P:mitophagy"/>
    <property type="evidence" value="ECO:0007669"/>
    <property type="project" value="TreeGrafter"/>
</dbReference>
<evidence type="ECO:0000259" key="3">
    <source>
        <dbReference type="Pfam" id="PF10033"/>
    </source>
</evidence>
<dbReference type="InterPro" id="IPR036570">
    <property type="entry name" value="HORMA_dom_sf"/>
</dbReference>
<organism evidence="4">
    <name type="scientific">Guillardia theta</name>
    <name type="common">Cryptophyte</name>
    <name type="synonym">Cryptomonas phi</name>
    <dbReference type="NCBI Taxonomy" id="55529"/>
    <lineage>
        <taxon>Eukaryota</taxon>
        <taxon>Cryptophyceae</taxon>
        <taxon>Pyrenomonadales</taxon>
        <taxon>Geminigeraceae</taxon>
        <taxon>Guillardia</taxon>
    </lineage>
</organism>
<dbReference type="GO" id="GO:0000407">
    <property type="term" value="C:phagophore assembly site"/>
    <property type="evidence" value="ECO:0007669"/>
    <property type="project" value="TreeGrafter"/>
</dbReference>
<feature type="region of interest" description="Disordered" evidence="2">
    <location>
        <begin position="268"/>
        <end position="292"/>
    </location>
</feature>
<accession>A0A7S4P7C9</accession>
<evidence type="ECO:0000256" key="1">
    <source>
        <dbReference type="ARBA" id="ARBA00023006"/>
    </source>
</evidence>
<evidence type="ECO:0000313" key="4">
    <source>
        <dbReference type="EMBL" id="CAE2325737.1"/>
    </source>
</evidence>
<reference evidence="4" key="1">
    <citation type="submission" date="2021-01" db="EMBL/GenBank/DDBJ databases">
        <authorList>
            <person name="Corre E."/>
            <person name="Pelletier E."/>
            <person name="Niang G."/>
            <person name="Scheremetjew M."/>
            <person name="Finn R."/>
            <person name="Kale V."/>
            <person name="Holt S."/>
            <person name="Cochrane G."/>
            <person name="Meng A."/>
            <person name="Brown T."/>
            <person name="Cohen L."/>
        </authorList>
    </citation>
    <scope>NUCLEOTIDE SEQUENCE</scope>
    <source>
        <strain evidence="4">CCMP 2712</strain>
    </source>
</reference>
<name>A0A7S4P7C9_GUITH</name>
<evidence type="ECO:0000256" key="2">
    <source>
        <dbReference type="SAM" id="MobiDB-lite"/>
    </source>
</evidence>
<feature type="compositionally biased region" description="Basic and acidic residues" evidence="2">
    <location>
        <begin position="385"/>
        <end position="394"/>
    </location>
</feature>
<dbReference type="GO" id="GO:0034497">
    <property type="term" value="P:protein localization to phagophore assembly site"/>
    <property type="evidence" value="ECO:0007669"/>
    <property type="project" value="TreeGrafter"/>
</dbReference>
<gene>
    <name evidence="4" type="ORF">GTHE00462_LOCUS30094</name>
</gene>
<dbReference type="InterPro" id="IPR040182">
    <property type="entry name" value="ATG13"/>
</dbReference>
<dbReference type="GO" id="GO:0005829">
    <property type="term" value="C:cytosol"/>
    <property type="evidence" value="ECO:0007669"/>
    <property type="project" value="TreeGrafter"/>
</dbReference>
<dbReference type="InterPro" id="IPR018731">
    <property type="entry name" value="Atg13_N"/>
</dbReference>
<feature type="domain" description="Autophagy-related protein 13 N-terminal" evidence="3">
    <location>
        <begin position="17"/>
        <end position="219"/>
    </location>
</feature>
<dbReference type="PANTHER" id="PTHR13430:SF4">
    <property type="entry name" value="AUTOPHAGY-RELATED PROTEIN 13"/>
    <property type="match status" value="1"/>
</dbReference>
<dbReference type="PANTHER" id="PTHR13430">
    <property type="match status" value="1"/>
</dbReference>
<feature type="compositionally biased region" description="Pro residues" evidence="2">
    <location>
        <begin position="449"/>
        <end position="459"/>
    </location>
</feature>
<feature type="region of interest" description="Disordered" evidence="2">
    <location>
        <begin position="380"/>
        <end position="500"/>
    </location>
</feature>
<dbReference type="EMBL" id="HBKN01038368">
    <property type="protein sequence ID" value="CAE2325737.1"/>
    <property type="molecule type" value="Transcribed_RNA"/>
</dbReference>
<dbReference type="GO" id="GO:0034727">
    <property type="term" value="P:piecemeal microautophagy of the nucleus"/>
    <property type="evidence" value="ECO:0007669"/>
    <property type="project" value="TreeGrafter"/>
</dbReference>
<sequence>MAAQRSCKNEFEKYVCNAFYKILHVVAEARLSHGAEPGKRSTDSSFLLESKGIPEIDAEIHSHIRSGDMVPPNLLVFTVAVDMNADGPVPPPGVSVNNKMLPPNTRDDYGSCPRYKVLERWILRFERGAKSDIKPSFAVKHLLLLVKSVYSCLRLLPCHKTVFQLQYRNASCGLKYRLSTSLSLQQNECSIGHQNEEIHEYSFGEVETPSGRVLVKVQYSLSPADEYLVAATEVPILQVRERSLSCPTEPTDAAAWLESAVAAAIKTGGTGHPGLMSERRKNVRPPGSTKVQKSGSFQLLRAETDPTVCKKMAFEGTQLGPLTSSNDESLLGNYPEESELDDMSLLKIDLGLARDFHRSPKLVASPLLRDVGFSAPKSNATAAKMTREEGKEEIPTPLLLTPMMPNAKPMFGGSQGGQGRSPRMGQMAADSDVKGAKSPINSNRRSPSLDPPYVPPCTASPPVRIPSAHPLSHNRGIGLFSSPVNSPADKPPFAPASNSPSFSSNPLLSGSFPALFSDLKRANSVNGSPENFVESQRCDLMCASGIFLLDLTCVLLPSVRCKPTADSHAHEEIQPALVDDEAPFALNGTSREYDSLTNILRRCEDPLPLSGVWGKSVAPQRPDTETDSLIWMPPADDVTVGDLFADMSMMQDLMELHLHQPSSAATS</sequence>
<feature type="compositionally biased region" description="Low complexity" evidence="2">
    <location>
        <begin position="395"/>
        <end position="412"/>
    </location>
</feature>
<dbReference type="Pfam" id="PF10033">
    <property type="entry name" value="ATG13"/>
    <property type="match status" value="1"/>
</dbReference>
<dbReference type="AlphaFoldDB" id="A0A7S4P7C9"/>